<organism evidence="2 3">
    <name type="scientific">Ferroplasma acidiphilum</name>
    <dbReference type="NCBI Taxonomy" id="74969"/>
    <lineage>
        <taxon>Archaea</taxon>
        <taxon>Methanobacteriati</taxon>
        <taxon>Thermoplasmatota</taxon>
        <taxon>Thermoplasmata</taxon>
        <taxon>Thermoplasmatales</taxon>
        <taxon>Ferroplasmaceae</taxon>
        <taxon>Ferroplasma</taxon>
    </lineage>
</organism>
<proteinExistence type="predicted"/>
<comment type="caution">
    <text evidence="2">The sequence shown here is derived from an EMBL/GenBank/DDBJ whole genome shotgun (WGS) entry which is preliminary data.</text>
</comment>
<dbReference type="PANTHER" id="PTHR30108:SF17">
    <property type="entry name" value="FERULIC ACID DECARBOXYLASE 1"/>
    <property type="match status" value="1"/>
</dbReference>
<feature type="non-terminal residue" evidence="2">
    <location>
        <position position="1"/>
    </location>
</feature>
<protein>
    <submittedName>
        <fullName evidence="2">Menaquinone biosynthesis decarboxylase</fullName>
    </submittedName>
</protein>
<dbReference type="GO" id="GO:0005737">
    <property type="term" value="C:cytoplasm"/>
    <property type="evidence" value="ECO:0007669"/>
    <property type="project" value="TreeGrafter"/>
</dbReference>
<evidence type="ECO:0000259" key="1">
    <source>
        <dbReference type="Pfam" id="PF20696"/>
    </source>
</evidence>
<reference evidence="2 3" key="1">
    <citation type="submission" date="2020-05" db="EMBL/GenBank/DDBJ databases">
        <authorList>
            <person name="Zhang R."/>
        </authorList>
    </citation>
    <scope>NUCLEOTIDE SEQUENCE [LARGE SCALE GENOMIC DNA]</scope>
    <source>
        <strain evidence="2 3">DSM 28986</strain>
    </source>
</reference>
<gene>
    <name evidence="2" type="ORF">HLB00_01075</name>
</gene>
<feature type="domain" description="3-octaprenyl-4-hydroxybenzoate carboxy-lyase-like C-terminal" evidence="1">
    <location>
        <begin position="1"/>
        <end position="63"/>
    </location>
</feature>
<dbReference type="EMBL" id="JABGBP010000028">
    <property type="protein sequence ID" value="NOL59429.1"/>
    <property type="molecule type" value="Genomic_DNA"/>
</dbReference>
<name>A0A7K4FME2_9ARCH</name>
<dbReference type="InterPro" id="IPR049381">
    <property type="entry name" value="UbiD-like_C"/>
</dbReference>
<accession>A0A7K4FME2</accession>
<dbReference type="AlphaFoldDB" id="A0A7K4FME2"/>
<dbReference type="PANTHER" id="PTHR30108">
    <property type="entry name" value="3-OCTAPRENYL-4-HYDROXYBENZOATE CARBOXY-LYASE-RELATED"/>
    <property type="match status" value="1"/>
</dbReference>
<dbReference type="Gene3D" id="3.40.1670.10">
    <property type="entry name" value="UbiD C-terminal domain-like"/>
    <property type="match status" value="1"/>
</dbReference>
<sequence>MFTKIVVVVDDDVDVHDMKQVMWAMTTRIDPVNDVFMVPNTPTDSLDHPARLFNLGSKMGIDATKKSPAENYNRPWPDTLSMTPEIERKADELLKKLEQPHS</sequence>
<dbReference type="SUPFAM" id="SSF143968">
    <property type="entry name" value="UbiD C-terminal domain-like"/>
    <property type="match status" value="1"/>
</dbReference>
<evidence type="ECO:0000313" key="3">
    <source>
        <dbReference type="Proteomes" id="UP000546917"/>
    </source>
</evidence>
<dbReference type="Pfam" id="PF20696">
    <property type="entry name" value="UbiD_C"/>
    <property type="match status" value="1"/>
</dbReference>
<evidence type="ECO:0000313" key="2">
    <source>
        <dbReference type="EMBL" id="NOL59429.1"/>
    </source>
</evidence>
<dbReference type="Proteomes" id="UP000546917">
    <property type="component" value="Unassembled WGS sequence"/>
</dbReference>
<dbReference type="InterPro" id="IPR002830">
    <property type="entry name" value="UbiD"/>
</dbReference>
<dbReference type="GO" id="GO:0016831">
    <property type="term" value="F:carboxy-lyase activity"/>
    <property type="evidence" value="ECO:0007669"/>
    <property type="project" value="InterPro"/>
</dbReference>